<name>A0A5C7FFC2_9BACT</name>
<evidence type="ECO:0000256" key="1">
    <source>
        <dbReference type="SAM" id="Phobius"/>
    </source>
</evidence>
<reference evidence="2 3" key="1">
    <citation type="submission" date="2019-08" db="EMBL/GenBank/DDBJ databases">
        <title>Lewinella sp. strain SSH13 Genome sequencing and assembly.</title>
        <authorList>
            <person name="Kim I."/>
        </authorList>
    </citation>
    <scope>NUCLEOTIDE SEQUENCE [LARGE SCALE GENOMIC DNA]</scope>
    <source>
        <strain evidence="2 3">SSH13</strain>
    </source>
</reference>
<keyword evidence="1" id="KW-0472">Membrane</keyword>
<dbReference type="AlphaFoldDB" id="A0A5C7FFC2"/>
<sequence length="66" mass="7227">MEPIRKDRPTPAVFAIMTLVSLGSYFGIKYGVMGGEMKPLTNGLLILVAMLLGVGTKRVLEMRKSE</sequence>
<organism evidence="2 3">
    <name type="scientific">Neolewinella aurantiaca</name>
    <dbReference type="NCBI Taxonomy" id="2602767"/>
    <lineage>
        <taxon>Bacteria</taxon>
        <taxon>Pseudomonadati</taxon>
        <taxon>Bacteroidota</taxon>
        <taxon>Saprospiria</taxon>
        <taxon>Saprospirales</taxon>
        <taxon>Lewinellaceae</taxon>
        <taxon>Neolewinella</taxon>
    </lineage>
</organism>
<keyword evidence="1" id="KW-1133">Transmembrane helix</keyword>
<keyword evidence="1" id="KW-0812">Transmembrane</keyword>
<accession>A0A5C7FFC2</accession>
<dbReference type="OrthoDB" id="1494925at2"/>
<evidence type="ECO:0000313" key="3">
    <source>
        <dbReference type="Proteomes" id="UP000321907"/>
    </source>
</evidence>
<gene>
    <name evidence="2" type="ORF">FUA23_19980</name>
</gene>
<feature type="transmembrane region" description="Helical" evidence="1">
    <location>
        <begin position="12"/>
        <end position="28"/>
    </location>
</feature>
<dbReference type="RefSeq" id="WP_147932547.1">
    <property type="nucleotide sequence ID" value="NZ_VOXD01000042.1"/>
</dbReference>
<evidence type="ECO:0000313" key="2">
    <source>
        <dbReference type="EMBL" id="TXF86017.1"/>
    </source>
</evidence>
<comment type="caution">
    <text evidence="2">The sequence shown here is derived from an EMBL/GenBank/DDBJ whole genome shotgun (WGS) entry which is preliminary data.</text>
</comment>
<protein>
    <submittedName>
        <fullName evidence="2">Uncharacterized protein</fullName>
    </submittedName>
</protein>
<keyword evidence="3" id="KW-1185">Reference proteome</keyword>
<dbReference type="Proteomes" id="UP000321907">
    <property type="component" value="Unassembled WGS sequence"/>
</dbReference>
<dbReference type="EMBL" id="VOXD01000042">
    <property type="protein sequence ID" value="TXF86017.1"/>
    <property type="molecule type" value="Genomic_DNA"/>
</dbReference>
<feature type="transmembrane region" description="Helical" evidence="1">
    <location>
        <begin position="40"/>
        <end position="60"/>
    </location>
</feature>
<proteinExistence type="predicted"/>